<dbReference type="GO" id="GO:1901137">
    <property type="term" value="P:carbohydrate derivative biosynthetic process"/>
    <property type="evidence" value="ECO:0007669"/>
    <property type="project" value="UniProtKB-ARBA"/>
</dbReference>
<accession>A0A9W5RDM0</accession>
<organism evidence="4 5">
    <name type="scientific">Gleimia europaea ACS-120-V-Col10b</name>
    <dbReference type="NCBI Taxonomy" id="883069"/>
    <lineage>
        <taxon>Bacteria</taxon>
        <taxon>Bacillati</taxon>
        <taxon>Actinomycetota</taxon>
        <taxon>Actinomycetes</taxon>
        <taxon>Actinomycetales</taxon>
        <taxon>Actinomycetaceae</taxon>
        <taxon>Gleimia</taxon>
    </lineage>
</organism>
<dbReference type="Pfam" id="PF13439">
    <property type="entry name" value="Glyco_transf_4"/>
    <property type="match status" value="1"/>
</dbReference>
<dbReference type="InterPro" id="IPR050194">
    <property type="entry name" value="Glycosyltransferase_grp1"/>
</dbReference>
<gene>
    <name evidence="4" type="ORF">HMPREF9238_00165</name>
</gene>
<dbReference type="PANTHER" id="PTHR45947">
    <property type="entry name" value="SULFOQUINOVOSYL TRANSFERASE SQD2"/>
    <property type="match status" value="1"/>
</dbReference>
<dbReference type="Proteomes" id="UP000014387">
    <property type="component" value="Unassembled WGS sequence"/>
</dbReference>
<dbReference type="OrthoDB" id="5240531at2"/>
<comment type="caution">
    <text evidence="4">The sequence shown here is derived from an EMBL/GenBank/DDBJ whole genome shotgun (WGS) entry which is preliminary data.</text>
</comment>
<dbReference type="AlphaFoldDB" id="A0A9W5RDM0"/>
<evidence type="ECO:0000256" key="2">
    <source>
        <dbReference type="ARBA" id="ARBA00022679"/>
    </source>
</evidence>
<reference evidence="4 5" key="1">
    <citation type="submission" date="2013-05" db="EMBL/GenBank/DDBJ databases">
        <title>The Genome Sequence of Actinomyces europaeus ACS-120-V-COL10B.</title>
        <authorList>
            <consortium name="The Broad Institute Genomics Platform"/>
            <person name="Earl A."/>
            <person name="Ward D."/>
            <person name="Feldgarden M."/>
            <person name="Gevers D."/>
            <person name="Saerens B."/>
            <person name="Vaneechoutte M."/>
            <person name="Walker B."/>
            <person name="Young S."/>
            <person name="Zeng Q."/>
            <person name="Gargeya S."/>
            <person name="Fitzgerald M."/>
            <person name="Haas B."/>
            <person name="Abouelleil A."/>
            <person name="Allen A.W."/>
            <person name="Alvarado L."/>
            <person name="Arachchi H.M."/>
            <person name="Berlin A.M."/>
            <person name="Chapman S.B."/>
            <person name="Gainer-Dewar J."/>
            <person name="Goldberg J."/>
            <person name="Griggs A."/>
            <person name="Gujja S."/>
            <person name="Hansen M."/>
            <person name="Howarth C."/>
            <person name="Imamovic A."/>
            <person name="Ireland A."/>
            <person name="Larimer J."/>
            <person name="McCowan C."/>
            <person name="Murphy C."/>
            <person name="Pearson M."/>
            <person name="Poon T.W."/>
            <person name="Priest M."/>
            <person name="Roberts A."/>
            <person name="Saif S."/>
            <person name="Shea T."/>
            <person name="Sisk P."/>
            <person name="Sykes S."/>
            <person name="Wortman J."/>
            <person name="Nusbaum C."/>
            <person name="Birren B."/>
        </authorList>
    </citation>
    <scope>NUCLEOTIDE SEQUENCE [LARGE SCALE GENOMIC DNA]</scope>
    <source>
        <strain evidence="4 5">ACS-120-V-Col10b</strain>
    </source>
</reference>
<dbReference type="EMBL" id="AGWN01000001">
    <property type="protein sequence ID" value="EPD30422.1"/>
    <property type="molecule type" value="Genomic_DNA"/>
</dbReference>
<keyword evidence="1" id="KW-0328">Glycosyltransferase</keyword>
<evidence type="ECO:0000313" key="5">
    <source>
        <dbReference type="Proteomes" id="UP000014387"/>
    </source>
</evidence>
<keyword evidence="5" id="KW-1185">Reference proteome</keyword>
<dbReference type="PANTHER" id="PTHR45947:SF3">
    <property type="entry name" value="SULFOQUINOVOSYL TRANSFERASE SQD2"/>
    <property type="match status" value="1"/>
</dbReference>
<dbReference type="GO" id="GO:0016757">
    <property type="term" value="F:glycosyltransferase activity"/>
    <property type="evidence" value="ECO:0007669"/>
    <property type="project" value="UniProtKB-KW"/>
</dbReference>
<dbReference type="CDD" id="cd03801">
    <property type="entry name" value="GT4_PimA-like"/>
    <property type="match status" value="1"/>
</dbReference>
<feature type="domain" description="Glycosyltransferase subfamily 4-like N-terminal" evidence="3">
    <location>
        <begin position="14"/>
        <end position="169"/>
    </location>
</feature>
<dbReference type="Gene3D" id="3.40.50.2000">
    <property type="entry name" value="Glycogen Phosphorylase B"/>
    <property type="match status" value="2"/>
</dbReference>
<sequence>MKIGIVCPYSFDSPGGVQYHVRDLATELIRRGHAVSVLAPVEKAEVPNFVCKVSGSYSVPYNGSVAQLSLSPKAVSETKAWLEEGNFDVVHIHEPLAPSISLIALASSKSPIVATFHTSMVKSRSLKLAVPILRPLLDRIGGRIAVSNEARRTLIEHQGGDAVIIPNGVYREPIATAPDIEKWKGTPERPTLFWIGRIDEPRKGLHVLAGAMEEVVARHPNVRFIIAGRGDDTPVRELMEKYPDNVDFAGDVDPQTRNSLYHGATAYIAPQTGGESFGIVLVEAMSAGTLVIASDIEAFRLVLNGGALGRLFTSADSADLARVINDVLSHPQEAAQLAATGHEAAKMYDWGVVTDKILAVYSTVVGTASVQVENTDTLIDSLRQYFSNRKE</sequence>
<evidence type="ECO:0000313" key="4">
    <source>
        <dbReference type="EMBL" id="EPD30422.1"/>
    </source>
</evidence>
<dbReference type="InterPro" id="IPR028098">
    <property type="entry name" value="Glyco_trans_4-like_N"/>
</dbReference>
<evidence type="ECO:0000256" key="1">
    <source>
        <dbReference type="ARBA" id="ARBA00022676"/>
    </source>
</evidence>
<proteinExistence type="predicted"/>
<evidence type="ECO:0000259" key="3">
    <source>
        <dbReference type="Pfam" id="PF13439"/>
    </source>
</evidence>
<keyword evidence="2" id="KW-0808">Transferase</keyword>
<name>A0A9W5RDM0_9ACTO</name>
<protein>
    <recommendedName>
        <fullName evidence="3">Glycosyltransferase subfamily 4-like N-terminal domain-containing protein</fullName>
    </recommendedName>
</protein>
<dbReference type="SUPFAM" id="SSF53756">
    <property type="entry name" value="UDP-Glycosyltransferase/glycogen phosphorylase"/>
    <property type="match status" value="1"/>
</dbReference>
<dbReference type="Pfam" id="PF13692">
    <property type="entry name" value="Glyco_trans_1_4"/>
    <property type="match status" value="1"/>
</dbReference>